<dbReference type="OrthoDB" id="1491844at2"/>
<evidence type="ECO:0000313" key="8">
    <source>
        <dbReference type="Proteomes" id="UP000236379"/>
    </source>
</evidence>
<keyword evidence="2 5" id="KW-0812">Transmembrane</keyword>
<feature type="transmembrane region" description="Helical" evidence="5">
    <location>
        <begin position="360"/>
        <end position="378"/>
    </location>
</feature>
<keyword evidence="8" id="KW-1185">Reference proteome</keyword>
<accession>A0A2K3UTM2</accession>
<evidence type="ECO:0000256" key="3">
    <source>
        <dbReference type="ARBA" id="ARBA00022989"/>
    </source>
</evidence>
<dbReference type="InterPro" id="IPR051533">
    <property type="entry name" value="WaaL-like"/>
</dbReference>
<feature type="transmembrane region" description="Helical" evidence="5">
    <location>
        <begin position="79"/>
        <end position="98"/>
    </location>
</feature>
<reference evidence="7 8" key="1">
    <citation type="submission" date="2018-01" db="EMBL/GenBank/DDBJ databases">
        <title>Deinococcus koreensis sp. nov., a radiation-resistant bacterium isolated from river water.</title>
        <authorList>
            <person name="Choi A."/>
        </authorList>
    </citation>
    <scope>NUCLEOTIDE SEQUENCE [LARGE SCALE GENOMIC DNA]</scope>
    <source>
        <strain evidence="7 8">SJW1-2</strain>
    </source>
</reference>
<evidence type="ECO:0000256" key="2">
    <source>
        <dbReference type="ARBA" id="ARBA00022692"/>
    </source>
</evidence>
<organism evidence="7 8">
    <name type="scientific">Deinococcus koreensis</name>
    <dbReference type="NCBI Taxonomy" id="2054903"/>
    <lineage>
        <taxon>Bacteria</taxon>
        <taxon>Thermotogati</taxon>
        <taxon>Deinococcota</taxon>
        <taxon>Deinococci</taxon>
        <taxon>Deinococcales</taxon>
        <taxon>Deinococcaceae</taxon>
        <taxon>Deinococcus</taxon>
    </lineage>
</organism>
<feature type="transmembrane region" description="Helical" evidence="5">
    <location>
        <begin position="390"/>
        <end position="407"/>
    </location>
</feature>
<evidence type="ECO:0000256" key="1">
    <source>
        <dbReference type="ARBA" id="ARBA00004141"/>
    </source>
</evidence>
<dbReference type="PANTHER" id="PTHR37422">
    <property type="entry name" value="TEICHURONIC ACID BIOSYNTHESIS PROTEIN TUAE"/>
    <property type="match status" value="1"/>
</dbReference>
<feature type="transmembrane region" description="Helical" evidence="5">
    <location>
        <begin position="5"/>
        <end position="23"/>
    </location>
</feature>
<name>A0A2K3UTM2_9DEIO</name>
<dbReference type="Pfam" id="PF04932">
    <property type="entry name" value="Wzy_C"/>
    <property type="match status" value="1"/>
</dbReference>
<evidence type="ECO:0000259" key="6">
    <source>
        <dbReference type="Pfam" id="PF04932"/>
    </source>
</evidence>
<feature type="transmembrane region" description="Helical" evidence="5">
    <location>
        <begin position="110"/>
        <end position="135"/>
    </location>
</feature>
<evidence type="ECO:0000313" key="7">
    <source>
        <dbReference type="EMBL" id="PNY79894.1"/>
    </source>
</evidence>
<feature type="transmembrane region" description="Helical" evidence="5">
    <location>
        <begin position="203"/>
        <end position="221"/>
    </location>
</feature>
<proteinExistence type="predicted"/>
<feature type="transmembrane region" description="Helical" evidence="5">
    <location>
        <begin position="155"/>
        <end position="175"/>
    </location>
</feature>
<comment type="caution">
    <text evidence="7">The sequence shown here is derived from an EMBL/GenBank/DDBJ whole genome shotgun (WGS) entry which is preliminary data.</text>
</comment>
<dbReference type="Proteomes" id="UP000236379">
    <property type="component" value="Unassembled WGS sequence"/>
</dbReference>
<feature type="domain" description="O-antigen ligase-related" evidence="6">
    <location>
        <begin position="188"/>
        <end position="337"/>
    </location>
</feature>
<keyword evidence="3 5" id="KW-1133">Transmembrane helix</keyword>
<keyword evidence="4 5" id="KW-0472">Membrane</keyword>
<sequence>MLIRLGNIFFYISMFLIICYPLQFQLEKLILICVCLASGFLGGRRIRIVPSNYIFLIVSLIFSFTNLMLSSFAGMNSSAYYSLYLFSPIIYIVIFSIHCDLLMDRNFIKFLIFTSIYISVVNINSVASSAGILHFGPMLTLFTGRIGVHEGYVQIVDYNVYSLFFLAPFVLIMLFNQDLTRLLRYSSSILIVSSVLLTGRRALWIAISVACLFTFFMWIAYNYKVKIKQIRYVIIISTSTVFVVVLAIIFMYNYQSIFGVFSGLSTRLTDAFTNDGGLGIRQLQQSILIAEWLEAPIFGHGIPSSASFVRSIDFSAAYEASYHALLFQTGIIGFVIYSMPVVFVFIRLCLIYLKRLIRTAGLYILAVISGFLCILIGVYTNPYFGSFDGLWMLFLPIMLYNSIILSIKEKNGSNIVR</sequence>
<dbReference type="EMBL" id="PPPD01000002">
    <property type="protein sequence ID" value="PNY79894.1"/>
    <property type="molecule type" value="Genomic_DNA"/>
</dbReference>
<evidence type="ECO:0000256" key="5">
    <source>
        <dbReference type="SAM" id="Phobius"/>
    </source>
</evidence>
<feature type="transmembrane region" description="Helical" evidence="5">
    <location>
        <begin position="182"/>
        <end position="197"/>
    </location>
</feature>
<feature type="transmembrane region" description="Helical" evidence="5">
    <location>
        <begin position="29"/>
        <end position="46"/>
    </location>
</feature>
<gene>
    <name evidence="7" type="ORF">CVO96_18340</name>
</gene>
<feature type="transmembrane region" description="Helical" evidence="5">
    <location>
        <begin position="233"/>
        <end position="254"/>
    </location>
</feature>
<feature type="transmembrane region" description="Helical" evidence="5">
    <location>
        <begin position="53"/>
        <end position="73"/>
    </location>
</feature>
<feature type="transmembrane region" description="Helical" evidence="5">
    <location>
        <begin position="331"/>
        <end position="353"/>
    </location>
</feature>
<dbReference type="InterPro" id="IPR007016">
    <property type="entry name" value="O-antigen_ligase-rel_domated"/>
</dbReference>
<evidence type="ECO:0000256" key="4">
    <source>
        <dbReference type="ARBA" id="ARBA00023136"/>
    </source>
</evidence>
<protein>
    <recommendedName>
        <fullName evidence="6">O-antigen ligase-related domain-containing protein</fullName>
    </recommendedName>
</protein>
<comment type="subcellular location">
    <subcellularLocation>
        <location evidence="1">Membrane</location>
        <topology evidence="1">Multi-pass membrane protein</topology>
    </subcellularLocation>
</comment>
<dbReference type="GO" id="GO:0016020">
    <property type="term" value="C:membrane"/>
    <property type="evidence" value="ECO:0007669"/>
    <property type="project" value="UniProtKB-SubCell"/>
</dbReference>
<dbReference type="AlphaFoldDB" id="A0A2K3UTM2"/>
<dbReference type="PANTHER" id="PTHR37422:SF23">
    <property type="entry name" value="TEICHURONIC ACID BIOSYNTHESIS PROTEIN TUAE"/>
    <property type="match status" value="1"/>
</dbReference>